<proteinExistence type="predicted"/>
<evidence type="ECO:0000313" key="2">
    <source>
        <dbReference type="EMBL" id="KUM46620.1"/>
    </source>
</evidence>
<organism evidence="2">
    <name type="scientific">Picea glauca</name>
    <name type="common">White spruce</name>
    <name type="synonym">Pinus glauca</name>
    <dbReference type="NCBI Taxonomy" id="3330"/>
    <lineage>
        <taxon>Eukaryota</taxon>
        <taxon>Viridiplantae</taxon>
        <taxon>Streptophyta</taxon>
        <taxon>Embryophyta</taxon>
        <taxon>Tracheophyta</taxon>
        <taxon>Spermatophyta</taxon>
        <taxon>Pinopsida</taxon>
        <taxon>Pinidae</taxon>
        <taxon>Conifers I</taxon>
        <taxon>Pinales</taxon>
        <taxon>Pinaceae</taxon>
        <taxon>Picea</taxon>
    </lineage>
</organism>
<keyword evidence="2" id="KW-0496">Mitochondrion</keyword>
<dbReference type="EMBL" id="LKAM01000008">
    <property type="protein sequence ID" value="KUM47212.1"/>
    <property type="molecule type" value="Genomic_DNA"/>
</dbReference>
<accession>A0A101LWH5</accession>
<evidence type="ECO:0000256" key="1">
    <source>
        <dbReference type="SAM" id="Phobius"/>
    </source>
</evidence>
<geneLocation type="mitochondrion" evidence="2"/>
<keyword evidence="1" id="KW-1133">Transmembrane helix</keyword>
<comment type="caution">
    <text evidence="2">The sequence shown here is derived from an EMBL/GenBank/DDBJ whole genome shotgun (WGS) entry which is preliminary data.</text>
</comment>
<feature type="transmembrane region" description="Helical" evidence="1">
    <location>
        <begin position="21"/>
        <end position="37"/>
    </location>
</feature>
<gene>
    <name evidence="2" type="ORF">ABT39_MTgene1722</name>
    <name evidence="4" type="ORF">ABT39_MTgene2960</name>
    <name evidence="3" type="ORF">ABT39_MTgene6218</name>
</gene>
<dbReference type="EMBL" id="LKAM01000002">
    <property type="protein sequence ID" value="KUM49733.1"/>
    <property type="molecule type" value="Genomic_DNA"/>
</dbReference>
<dbReference type="EMBL" id="LKAM01000011">
    <property type="protein sequence ID" value="KUM46620.1"/>
    <property type="molecule type" value="Genomic_DNA"/>
</dbReference>
<keyword evidence="1" id="KW-0472">Membrane</keyword>
<keyword evidence="1" id="KW-0812">Transmembrane</keyword>
<evidence type="ECO:0000313" key="3">
    <source>
        <dbReference type="EMBL" id="KUM47212.1"/>
    </source>
</evidence>
<dbReference type="AlphaFoldDB" id="A0A101LWH5"/>
<evidence type="ECO:0000313" key="4">
    <source>
        <dbReference type="EMBL" id="KUM49733.1"/>
    </source>
</evidence>
<protein>
    <submittedName>
        <fullName evidence="2">Uncharacterized protein</fullName>
    </submittedName>
</protein>
<reference evidence="2" key="1">
    <citation type="journal article" date="2015" name="Genome Biol. Evol.">
        <title>Organellar Genomes of White Spruce (Picea glauca): Assembly and Annotation.</title>
        <authorList>
            <person name="Jackman S.D."/>
            <person name="Warren R.L."/>
            <person name="Gibb E.A."/>
            <person name="Vandervalk B.P."/>
            <person name="Mohamadi H."/>
            <person name="Chu J."/>
            <person name="Raymond A."/>
            <person name="Pleasance S."/>
            <person name="Coope R."/>
            <person name="Wildung M.R."/>
            <person name="Ritland C.E."/>
            <person name="Bousquet J."/>
            <person name="Jones S.J."/>
            <person name="Bohlmann J."/>
            <person name="Birol I."/>
        </authorList>
    </citation>
    <scope>NUCLEOTIDE SEQUENCE [LARGE SCALE GENOMIC DNA]</scope>
    <source>
        <tissue evidence="2">Flushing bud</tissue>
    </source>
</reference>
<name>A0A101LWH5_PICGL</name>
<sequence length="89" mass="10483">MALRLLLPISWNLRQWLEQAALFYYLLPNITLFYTYWTNPPFTQFISFYPQLKSEASFHSSLSFTLQHALRNDSCQKACFPGSNSHRCT</sequence>